<reference evidence="2 3" key="1">
    <citation type="submission" date="2016-08" db="EMBL/GenBank/DDBJ databases">
        <title>Genome sequence of Clavibacter michiganensis subsp. michiganensis strain CASJ007.</title>
        <authorList>
            <person name="Thapa S.P."/>
            <person name="Coaker G."/>
        </authorList>
    </citation>
    <scope>NUCLEOTIDE SEQUENCE [LARGE SCALE GENOMIC DNA]</scope>
    <source>
        <strain evidence="2">CASJ007</strain>
    </source>
</reference>
<dbReference type="Proteomes" id="UP000195062">
    <property type="component" value="Unassembled WGS sequence"/>
</dbReference>
<keyword evidence="1" id="KW-1133">Transmembrane helix</keyword>
<gene>
    <name evidence="2" type="ORF">CMMCAS07_00765</name>
</gene>
<comment type="caution">
    <text evidence="2">The sequence shown here is derived from an EMBL/GenBank/DDBJ whole genome shotgun (WGS) entry which is preliminary data.</text>
</comment>
<feature type="transmembrane region" description="Helical" evidence="1">
    <location>
        <begin position="12"/>
        <end position="35"/>
    </location>
</feature>
<accession>A0A251XK85</accession>
<evidence type="ECO:0000313" key="3">
    <source>
        <dbReference type="Proteomes" id="UP000195062"/>
    </source>
</evidence>
<evidence type="ECO:0000313" key="2">
    <source>
        <dbReference type="EMBL" id="OUE03448.1"/>
    </source>
</evidence>
<organism evidence="2 3">
    <name type="scientific">Clavibacter michiganensis subsp. michiganensis</name>
    <dbReference type="NCBI Taxonomy" id="33013"/>
    <lineage>
        <taxon>Bacteria</taxon>
        <taxon>Bacillati</taxon>
        <taxon>Actinomycetota</taxon>
        <taxon>Actinomycetes</taxon>
        <taxon>Micrococcales</taxon>
        <taxon>Microbacteriaceae</taxon>
        <taxon>Clavibacter</taxon>
    </lineage>
</organism>
<sequence length="85" mass="8882">MAPELKNTWSSPVVTVPSSFVVTSSVVFTFVVFAAQLRSMSAASTGVPSLHLTPSLIVNFTTSGSSETFSYVPKSVSFCSEGPSS</sequence>
<protein>
    <submittedName>
        <fullName evidence="2">Uncharacterized protein</fullName>
    </submittedName>
</protein>
<keyword evidence="3" id="KW-1185">Reference proteome</keyword>
<keyword evidence="1" id="KW-0472">Membrane</keyword>
<name>A0A251XK85_CLAMM</name>
<dbReference type="AlphaFoldDB" id="A0A251XK85"/>
<evidence type="ECO:0000256" key="1">
    <source>
        <dbReference type="SAM" id="Phobius"/>
    </source>
</evidence>
<keyword evidence="1" id="KW-0812">Transmembrane</keyword>
<proteinExistence type="predicted"/>
<dbReference type="EMBL" id="MDHH01000001">
    <property type="protein sequence ID" value="OUE03448.1"/>
    <property type="molecule type" value="Genomic_DNA"/>
</dbReference>